<organism evidence="3 4">
    <name type="scientific">Bionectria ochroleuca</name>
    <name type="common">Gliocladium roseum</name>
    <dbReference type="NCBI Taxonomy" id="29856"/>
    <lineage>
        <taxon>Eukaryota</taxon>
        <taxon>Fungi</taxon>
        <taxon>Dikarya</taxon>
        <taxon>Ascomycota</taxon>
        <taxon>Pezizomycotina</taxon>
        <taxon>Sordariomycetes</taxon>
        <taxon>Hypocreomycetidae</taxon>
        <taxon>Hypocreales</taxon>
        <taxon>Bionectriaceae</taxon>
        <taxon>Clonostachys</taxon>
    </lineage>
</organism>
<dbReference type="PANTHER" id="PTHR47784">
    <property type="entry name" value="STEROL UPTAKE CONTROL PROTEIN 2"/>
    <property type="match status" value="1"/>
</dbReference>
<keyword evidence="1" id="KW-0539">Nucleus</keyword>
<evidence type="ECO:0000256" key="1">
    <source>
        <dbReference type="ARBA" id="ARBA00023242"/>
    </source>
</evidence>
<gene>
    <name evidence="3" type="ORF">CLO192961_LOCUS266468</name>
</gene>
<proteinExistence type="predicted"/>
<sequence length="413" mass="46857">MGPNGTDVARTVAHSSMQKTPVRRSRKGCGNCKLRKVKCDQAKPQCQRCLSYGVVCNYGKDVRDLRLPKESQHLWLAQEMSPILPSKDPISTEAGLKKHNVTSQMDASSLRLLSQLYHKMKSTSVFPVADTFHLAQGYPFLMDAALALSAAYDRSLSMARRCGQGRTMSEIAHAFRCTAALNRKLCHGISPADRDPIWATASFLSILSFLALDECDPSKAWPFKPSESDDMNWLRLGDTKWKLFQLTKPDRPGSIFYPMSGIYQKMRAYRASSTINNISPELQFLCRLGECSQPESSPYFEAAEIITRLGKWRGSEIPFTEAMAFIIYTSPSFKSLLLMKDPIALVLLALWYSKARKTIWWVDLRAATELEAICMYLRQYYSNDLVIMGTLRYISMERHHKRIYSIKKTALVD</sequence>
<dbReference type="Proteomes" id="UP000766486">
    <property type="component" value="Unassembled WGS sequence"/>
</dbReference>
<reference evidence="3 4" key="1">
    <citation type="submission" date="2019-06" db="EMBL/GenBank/DDBJ databases">
        <authorList>
            <person name="Broberg M."/>
        </authorList>
    </citation>
    <scope>NUCLEOTIDE SEQUENCE [LARGE SCALE GENOMIC DNA]</scope>
</reference>
<dbReference type="PROSITE" id="PS50048">
    <property type="entry name" value="ZN2_CY6_FUNGAL_2"/>
    <property type="match status" value="1"/>
</dbReference>
<dbReference type="InterPro" id="IPR001138">
    <property type="entry name" value="Zn2Cys6_DnaBD"/>
</dbReference>
<keyword evidence="4" id="KW-1185">Reference proteome</keyword>
<dbReference type="Gene3D" id="4.10.240.10">
    <property type="entry name" value="Zn(2)-C6 fungal-type DNA-binding domain"/>
    <property type="match status" value="1"/>
</dbReference>
<dbReference type="SUPFAM" id="SSF57701">
    <property type="entry name" value="Zn2/Cys6 DNA-binding domain"/>
    <property type="match status" value="1"/>
</dbReference>
<evidence type="ECO:0000313" key="3">
    <source>
        <dbReference type="EMBL" id="VUC29748.1"/>
    </source>
</evidence>
<dbReference type="EMBL" id="CABFNS010000809">
    <property type="protein sequence ID" value="VUC29748.1"/>
    <property type="molecule type" value="Genomic_DNA"/>
</dbReference>
<name>A0ABY6UEW0_BIOOC</name>
<dbReference type="Pfam" id="PF00172">
    <property type="entry name" value="Zn_clus"/>
    <property type="match status" value="1"/>
</dbReference>
<dbReference type="PROSITE" id="PS00463">
    <property type="entry name" value="ZN2_CY6_FUNGAL_1"/>
    <property type="match status" value="1"/>
</dbReference>
<dbReference type="InterPro" id="IPR053157">
    <property type="entry name" value="Sterol_Uptake_Regulator"/>
</dbReference>
<dbReference type="InterPro" id="IPR036864">
    <property type="entry name" value="Zn2-C6_fun-type_DNA-bd_sf"/>
</dbReference>
<dbReference type="PANTHER" id="PTHR47784:SF9">
    <property type="entry name" value="ZN(II)2CYS6 TRANSCRIPTION FACTOR (EUROFUNG)"/>
    <property type="match status" value="1"/>
</dbReference>
<dbReference type="CDD" id="cd00067">
    <property type="entry name" value="GAL4"/>
    <property type="match status" value="1"/>
</dbReference>
<comment type="caution">
    <text evidence="3">The sequence shown here is derived from an EMBL/GenBank/DDBJ whole genome shotgun (WGS) entry which is preliminary data.</text>
</comment>
<evidence type="ECO:0000259" key="2">
    <source>
        <dbReference type="PROSITE" id="PS50048"/>
    </source>
</evidence>
<protein>
    <recommendedName>
        <fullName evidence="2">Zn(2)-C6 fungal-type domain-containing protein</fullName>
    </recommendedName>
</protein>
<dbReference type="SMART" id="SM00066">
    <property type="entry name" value="GAL4"/>
    <property type="match status" value="1"/>
</dbReference>
<feature type="domain" description="Zn(2)-C6 fungal-type" evidence="2">
    <location>
        <begin position="28"/>
        <end position="58"/>
    </location>
</feature>
<evidence type="ECO:0000313" key="4">
    <source>
        <dbReference type="Proteomes" id="UP000766486"/>
    </source>
</evidence>
<accession>A0ABY6UEW0</accession>